<organism evidence="1 2">
    <name type="scientific">Methylophaga lonarensis MPL</name>
    <dbReference type="NCBI Taxonomy" id="1286106"/>
    <lineage>
        <taxon>Bacteria</taxon>
        <taxon>Pseudomonadati</taxon>
        <taxon>Pseudomonadota</taxon>
        <taxon>Gammaproteobacteria</taxon>
        <taxon>Thiotrichales</taxon>
        <taxon>Piscirickettsiaceae</taxon>
        <taxon>Methylophaga</taxon>
    </lineage>
</organism>
<keyword evidence="2" id="KW-1185">Reference proteome</keyword>
<evidence type="ECO:0000313" key="2">
    <source>
        <dbReference type="Proteomes" id="UP000012019"/>
    </source>
</evidence>
<dbReference type="EMBL" id="APHR01000054">
    <property type="protein sequence ID" value="EMR12509.1"/>
    <property type="molecule type" value="Genomic_DNA"/>
</dbReference>
<protein>
    <submittedName>
        <fullName evidence="1">Uncharacterized protein</fullName>
    </submittedName>
</protein>
<sequence length="118" mass="13517">MKAKHLLIQHLLIWVLMSPLTVVVAVEDDFVIKQLTNDCFQEWQTRDWRLGEDAARVADMPSYVEAIKRICGASAELFVEGYPVSPFIHQSQRVILPFIFSGQNADVRQWLLNATTDD</sequence>
<comment type="caution">
    <text evidence="1">The sequence shown here is derived from an EMBL/GenBank/DDBJ whole genome shotgun (WGS) entry which is preliminary data.</text>
</comment>
<accession>M7PPW6</accession>
<evidence type="ECO:0000313" key="1">
    <source>
        <dbReference type="EMBL" id="EMR12509.1"/>
    </source>
</evidence>
<dbReference type="AlphaFoldDB" id="M7PPW6"/>
<gene>
    <name evidence="1" type="ORF">MPL1_09992</name>
</gene>
<dbReference type="Proteomes" id="UP000012019">
    <property type="component" value="Unassembled WGS sequence"/>
</dbReference>
<dbReference type="STRING" id="1286106.MPL1_09992"/>
<proteinExistence type="predicted"/>
<dbReference type="PATRIC" id="fig|1286106.3.peg.2000"/>
<name>M7PPW6_9GAMM</name>
<reference evidence="1 2" key="1">
    <citation type="journal article" date="2013" name="Genome Announc.">
        <title>Draft Genome Sequence of Methylophaga lonarensis MPLT, a Haloalkaliphilic (Non-Methane-Utilizing) Methylotroph.</title>
        <authorList>
            <person name="Shetty S.A."/>
            <person name="Marathe N.P."/>
            <person name="Munot H."/>
            <person name="Antony C.P."/>
            <person name="Dhotre D.P."/>
            <person name="Murrell J.C."/>
            <person name="Shouche Y.S."/>
        </authorList>
    </citation>
    <scope>NUCLEOTIDE SEQUENCE [LARGE SCALE GENOMIC DNA]</scope>
    <source>
        <strain evidence="1 2">MPL</strain>
    </source>
</reference>